<dbReference type="Proteomes" id="UP000887574">
    <property type="component" value="Unplaced"/>
</dbReference>
<feature type="transmembrane region" description="Helical" evidence="1">
    <location>
        <begin position="49"/>
        <end position="71"/>
    </location>
</feature>
<proteinExistence type="predicted"/>
<keyword evidence="1" id="KW-0472">Membrane</keyword>
<sequence length="116" mass="12477">MGIMVRDVLILRSESNVKRRDNSGGIGTTSLPDNDVKELACPNAMVPLIFAWTMTFLLLILAIVGVSMSLVGCKRRIEEEKAEKHSGSGRQKMPIANTLASATIATTPAQSPLVPQ</sequence>
<keyword evidence="2" id="KW-1185">Reference proteome</keyword>
<protein>
    <submittedName>
        <fullName evidence="3">Uncharacterized protein</fullName>
    </submittedName>
</protein>
<organism evidence="2 3">
    <name type="scientific">Ditylenchus dipsaci</name>
    <dbReference type="NCBI Taxonomy" id="166011"/>
    <lineage>
        <taxon>Eukaryota</taxon>
        <taxon>Metazoa</taxon>
        <taxon>Ecdysozoa</taxon>
        <taxon>Nematoda</taxon>
        <taxon>Chromadorea</taxon>
        <taxon>Rhabditida</taxon>
        <taxon>Tylenchina</taxon>
        <taxon>Tylenchomorpha</taxon>
        <taxon>Sphaerularioidea</taxon>
        <taxon>Anguinidae</taxon>
        <taxon>Anguininae</taxon>
        <taxon>Ditylenchus</taxon>
    </lineage>
</organism>
<dbReference type="AlphaFoldDB" id="A0A915CKT3"/>
<keyword evidence="1" id="KW-0812">Transmembrane</keyword>
<accession>A0A915CKT3</accession>
<evidence type="ECO:0000256" key="1">
    <source>
        <dbReference type="SAM" id="Phobius"/>
    </source>
</evidence>
<evidence type="ECO:0000313" key="3">
    <source>
        <dbReference type="WBParaSite" id="jg10199"/>
    </source>
</evidence>
<dbReference type="WBParaSite" id="jg10199">
    <property type="protein sequence ID" value="jg10199"/>
    <property type="gene ID" value="jg10199"/>
</dbReference>
<keyword evidence="1" id="KW-1133">Transmembrane helix</keyword>
<name>A0A915CKT3_9BILA</name>
<reference evidence="3" key="1">
    <citation type="submission" date="2022-11" db="UniProtKB">
        <authorList>
            <consortium name="WormBaseParasite"/>
        </authorList>
    </citation>
    <scope>IDENTIFICATION</scope>
</reference>
<evidence type="ECO:0000313" key="2">
    <source>
        <dbReference type="Proteomes" id="UP000887574"/>
    </source>
</evidence>